<reference evidence="7 8" key="1">
    <citation type="submission" date="2019-02" db="EMBL/GenBank/DDBJ databases">
        <title>Deep-cultivation of Planctomycetes and their phenomic and genomic characterization uncovers novel biology.</title>
        <authorList>
            <person name="Wiegand S."/>
            <person name="Jogler M."/>
            <person name="Boedeker C."/>
            <person name="Pinto D."/>
            <person name="Vollmers J."/>
            <person name="Rivas-Marin E."/>
            <person name="Kohn T."/>
            <person name="Peeters S.H."/>
            <person name="Heuer A."/>
            <person name="Rast P."/>
            <person name="Oberbeckmann S."/>
            <person name="Bunk B."/>
            <person name="Jeske O."/>
            <person name="Meyerdierks A."/>
            <person name="Storesund J.E."/>
            <person name="Kallscheuer N."/>
            <person name="Luecker S."/>
            <person name="Lage O.M."/>
            <person name="Pohl T."/>
            <person name="Merkel B.J."/>
            <person name="Hornburger P."/>
            <person name="Mueller R.-W."/>
            <person name="Bruemmer F."/>
            <person name="Labrenz M."/>
            <person name="Spormann A.M."/>
            <person name="Op den Camp H."/>
            <person name="Overmann J."/>
            <person name="Amann R."/>
            <person name="Jetten M.S.M."/>
            <person name="Mascher T."/>
            <person name="Medema M.H."/>
            <person name="Devos D.P."/>
            <person name="Kaster A.-K."/>
            <person name="Ovreas L."/>
            <person name="Rohde M."/>
            <person name="Galperin M.Y."/>
            <person name="Jogler C."/>
        </authorList>
    </citation>
    <scope>NUCLEOTIDE SEQUENCE [LARGE SCALE GENOMIC DNA]</scope>
    <source>
        <strain evidence="7 8">Spa11</strain>
    </source>
</reference>
<comment type="similarity">
    <text evidence="2">Belongs to the autoinducer-2 exporter (AI-2E) (TC 2.A.86) family.</text>
</comment>
<dbReference type="RefSeq" id="WP_419184662.1">
    <property type="nucleotide sequence ID" value="NZ_CP036350.1"/>
</dbReference>
<name>A0A518K395_9BACT</name>
<gene>
    <name evidence="7" type="primary">tqsA</name>
    <name evidence="7" type="ORF">Spa11_04300</name>
</gene>
<dbReference type="EMBL" id="CP036349">
    <property type="protein sequence ID" value="QDV72257.1"/>
    <property type="molecule type" value="Genomic_DNA"/>
</dbReference>
<evidence type="ECO:0000256" key="2">
    <source>
        <dbReference type="ARBA" id="ARBA00009773"/>
    </source>
</evidence>
<feature type="transmembrane region" description="Helical" evidence="6">
    <location>
        <begin position="182"/>
        <end position="200"/>
    </location>
</feature>
<accession>A0A518K395</accession>
<feature type="transmembrane region" description="Helical" evidence="6">
    <location>
        <begin position="262"/>
        <end position="288"/>
    </location>
</feature>
<feature type="transmembrane region" description="Helical" evidence="6">
    <location>
        <begin position="36"/>
        <end position="55"/>
    </location>
</feature>
<protein>
    <submittedName>
        <fullName evidence="7">AI-2 transport protein TqsA</fullName>
    </submittedName>
</protein>
<feature type="transmembrane region" description="Helical" evidence="6">
    <location>
        <begin position="234"/>
        <end position="256"/>
    </location>
</feature>
<proteinExistence type="inferred from homology"/>
<feature type="transmembrane region" description="Helical" evidence="6">
    <location>
        <begin position="90"/>
        <end position="110"/>
    </location>
</feature>
<dbReference type="GO" id="GO:0055085">
    <property type="term" value="P:transmembrane transport"/>
    <property type="evidence" value="ECO:0007669"/>
    <property type="project" value="TreeGrafter"/>
</dbReference>
<feature type="transmembrane region" description="Helical" evidence="6">
    <location>
        <begin position="300"/>
        <end position="322"/>
    </location>
</feature>
<evidence type="ECO:0000313" key="7">
    <source>
        <dbReference type="EMBL" id="QDV72257.1"/>
    </source>
</evidence>
<evidence type="ECO:0000256" key="1">
    <source>
        <dbReference type="ARBA" id="ARBA00004141"/>
    </source>
</evidence>
<evidence type="ECO:0000256" key="5">
    <source>
        <dbReference type="ARBA" id="ARBA00023136"/>
    </source>
</evidence>
<dbReference type="InterPro" id="IPR002549">
    <property type="entry name" value="AI-2E-like"/>
</dbReference>
<evidence type="ECO:0000256" key="4">
    <source>
        <dbReference type="ARBA" id="ARBA00022989"/>
    </source>
</evidence>
<keyword evidence="4 6" id="KW-1133">Transmembrane helix</keyword>
<evidence type="ECO:0000313" key="8">
    <source>
        <dbReference type="Proteomes" id="UP000316426"/>
    </source>
</evidence>
<comment type="subcellular location">
    <subcellularLocation>
        <location evidence="1">Membrane</location>
        <topology evidence="1">Multi-pass membrane protein</topology>
    </subcellularLocation>
</comment>
<dbReference type="PANTHER" id="PTHR21716">
    <property type="entry name" value="TRANSMEMBRANE PROTEIN"/>
    <property type="match status" value="1"/>
</dbReference>
<evidence type="ECO:0000256" key="6">
    <source>
        <dbReference type="SAM" id="Phobius"/>
    </source>
</evidence>
<evidence type="ECO:0000256" key="3">
    <source>
        <dbReference type="ARBA" id="ARBA00022692"/>
    </source>
</evidence>
<organism evidence="7 8">
    <name type="scientific">Botrimarina mediterranea</name>
    <dbReference type="NCBI Taxonomy" id="2528022"/>
    <lineage>
        <taxon>Bacteria</taxon>
        <taxon>Pseudomonadati</taxon>
        <taxon>Planctomycetota</taxon>
        <taxon>Planctomycetia</taxon>
        <taxon>Pirellulales</taxon>
        <taxon>Lacipirellulaceae</taxon>
        <taxon>Botrimarina</taxon>
    </lineage>
</organism>
<feature type="transmembrane region" description="Helical" evidence="6">
    <location>
        <begin position="61"/>
        <end position="78"/>
    </location>
</feature>
<feature type="transmembrane region" description="Helical" evidence="6">
    <location>
        <begin position="334"/>
        <end position="360"/>
    </location>
</feature>
<dbReference type="Pfam" id="PF01594">
    <property type="entry name" value="AI-2E_transport"/>
    <property type="match status" value="1"/>
</dbReference>
<dbReference type="GO" id="GO:0016020">
    <property type="term" value="C:membrane"/>
    <property type="evidence" value="ECO:0007669"/>
    <property type="project" value="UniProtKB-SubCell"/>
</dbReference>
<dbReference type="AlphaFoldDB" id="A0A518K395"/>
<dbReference type="PANTHER" id="PTHR21716:SF16">
    <property type="entry name" value="BLL1467 PROTEIN"/>
    <property type="match status" value="1"/>
</dbReference>
<keyword evidence="5 6" id="KW-0472">Membrane</keyword>
<keyword evidence="3 6" id="KW-0812">Transmembrane</keyword>
<dbReference type="KEGG" id="bmei:Spa11_04300"/>
<keyword evidence="8" id="KW-1185">Reference proteome</keyword>
<sequence>MTVSPSVAPAAERLADLTRIDGVSASLSEKAMTRSYTVMVCLVVLTALAVLTAMYFARPVLLPLTMAVVLSLVMRPAVTALRSYGVPNVVGASVLFALLLGAGVVAVTTLRAPAQAVLAQVPMTLDSVTDRLQGYLKPLKDLQSAGVEMDEITKSPGERDPLPVRLEQPALSGEMLNTTGEYVAGVTITLALWYFLLVSGDRFLEKTVTLAPTFRGKREVVATVREIEARIGRYLGAITLVNAGLGVAIGLGLWVIDFPNPLLWGVIAALLNYLPFAGLAIGTALMAVTGIATFESLPHALLAPLIYLVANAIEANLVTPMLLGRSIDLNPVVILLAALLGGWLWGVVGMFLAVPLLIIARVICESVESLHPVAVYLAR</sequence>
<dbReference type="Proteomes" id="UP000316426">
    <property type="component" value="Chromosome"/>
</dbReference>